<evidence type="ECO:0000259" key="5">
    <source>
        <dbReference type="PROSITE" id="PS50975"/>
    </source>
</evidence>
<evidence type="ECO:0000256" key="3">
    <source>
        <dbReference type="ARBA" id="ARBA00022840"/>
    </source>
</evidence>
<dbReference type="GO" id="GO:0005524">
    <property type="term" value="F:ATP binding"/>
    <property type="evidence" value="ECO:0007669"/>
    <property type="project" value="UniProtKB-UniRule"/>
</dbReference>
<dbReference type="Pfam" id="PF18603">
    <property type="entry name" value="LAL_C2"/>
    <property type="match status" value="1"/>
</dbReference>
<dbReference type="PANTHER" id="PTHR43585">
    <property type="entry name" value="FUMIPYRROLE BIOSYNTHESIS PROTEIN C"/>
    <property type="match status" value="1"/>
</dbReference>
<dbReference type="PROSITE" id="PS50975">
    <property type="entry name" value="ATP_GRASP"/>
    <property type="match status" value="1"/>
</dbReference>
<accession>A0A0M0G4X1</accession>
<dbReference type="SUPFAM" id="SSF56059">
    <property type="entry name" value="Glutathione synthetase ATP-binding domain-like"/>
    <property type="match status" value="1"/>
</dbReference>
<dbReference type="Proteomes" id="UP000037405">
    <property type="component" value="Unassembled WGS sequence"/>
</dbReference>
<sequence length="412" mass="45721">MKKLLFIEANTTGTGMMAIQKAHSLNVFPVFITRDPSIYKGLEKQECELMICDTNHYEEILAAIKDAFHSGEIGGITTTSEFYIHTVARLTSALGLTGNPPEAVAAARNKFAVREKLKQSKTLYQPFYAGVKNEEDLVKKRHEFPTPCIVKPVDDSGSNGVKVCHDFSDLLNHSRRLLKVKLNTRNQPVVNMVLVEEYVEGQEYSVECFSFNGKHTLIGITKKQVGGDPFRVEQGHLFPADDLSSDVHDCLEEGAFEILHTLGWFTGPSHIEVKVAEGRLFLVEFNGRLAGGMIPELIRLSKDIDLLEEQIKASLGIQPELHHPSGCYAGIQFIVPGTSGVITEINPIKDQHVKGIKETRLTVQIGDEVEAARNAYGRIGYMIAVGEDANDVLSVLQEASKQVKIEEKEYSR</sequence>
<dbReference type="PANTHER" id="PTHR43585:SF2">
    <property type="entry name" value="ATP-GRASP ENZYME FSQD"/>
    <property type="match status" value="1"/>
</dbReference>
<dbReference type="Pfam" id="PF13535">
    <property type="entry name" value="ATP-grasp_4"/>
    <property type="match status" value="1"/>
</dbReference>
<name>A0A0M0G4X1_9BACI</name>
<dbReference type="RefSeq" id="WP_053428488.1">
    <property type="nucleotide sequence ID" value="NZ_LGUE01000004.1"/>
</dbReference>
<organism evidence="6 7">
    <name type="scientific">Rossellomorea marisflavi</name>
    <dbReference type="NCBI Taxonomy" id="189381"/>
    <lineage>
        <taxon>Bacteria</taxon>
        <taxon>Bacillati</taxon>
        <taxon>Bacillota</taxon>
        <taxon>Bacilli</taxon>
        <taxon>Bacillales</taxon>
        <taxon>Bacillaceae</taxon>
        <taxon>Rossellomorea</taxon>
    </lineage>
</organism>
<keyword evidence="7" id="KW-1185">Reference proteome</keyword>
<gene>
    <name evidence="6" type="ORF">AF331_12845</name>
</gene>
<dbReference type="GO" id="GO:0046872">
    <property type="term" value="F:metal ion binding"/>
    <property type="evidence" value="ECO:0007669"/>
    <property type="project" value="InterPro"/>
</dbReference>
<dbReference type="InterPro" id="IPR011761">
    <property type="entry name" value="ATP-grasp"/>
</dbReference>
<proteinExistence type="predicted"/>
<feature type="domain" description="ATP-grasp" evidence="5">
    <location>
        <begin position="115"/>
        <end position="315"/>
    </location>
</feature>
<evidence type="ECO:0000313" key="7">
    <source>
        <dbReference type="Proteomes" id="UP000037405"/>
    </source>
</evidence>
<evidence type="ECO:0000256" key="1">
    <source>
        <dbReference type="ARBA" id="ARBA00022598"/>
    </source>
</evidence>
<evidence type="ECO:0000256" key="2">
    <source>
        <dbReference type="ARBA" id="ARBA00022741"/>
    </source>
</evidence>
<dbReference type="InterPro" id="IPR040570">
    <property type="entry name" value="LAL_C2"/>
</dbReference>
<reference evidence="7" key="1">
    <citation type="submission" date="2015-07" db="EMBL/GenBank/DDBJ databases">
        <title>Fjat-14235 jcm11544.</title>
        <authorList>
            <person name="Liu B."/>
            <person name="Wang J."/>
            <person name="Zhu Y."/>
            <person name="Liu G."/>
            <person name="Chen Q."/>
            <person name="Chen Z."/>
            <person name="Lan J."/>
            <person name="Che J."/>
            <person name="Ge C."/>
            <person name="Shi H."/>
            <person name="Pan Z."/>
            <person name="Liu X."/>
        </authorList>
    </citation>
    <scope>NUCLEOTIDE SEQUENCE [LARGE SCALE GENOMIC DNA]</scope>
    <source>
        <strain evidence="7">JCM 11544</strain>
    </source>
</reference>
<keyword evidence="1" id="KW-0436">Ligase</keyword>
<dbReference type="Gene3D" id="3.30.470.20">
    <property type="entry name" value="ATP-grasp fold, B domain"/>
    <property type="match status" value="1"/>
</dbReference>
<dbReference type="STRING" id="189381.GCA_900166615_01331"/>
<dbReference type="EMBL" id="LGUE01000004">
    <property type="protein sequence ID" value="KON84884.1"/>
    <property type="molecule type" value="Genomic_DNA"/>
</dbReference>
<keyword evidence="2 4" id="KW-0547">Nucleotide-binding</keyword>
<dbReference type="OrthoDB" id="9803907at2"/>
<keyword evidence="3 4" id="KW-0067">ATP-binding</keyword>
<protein>
    <recommendedName>
        <fullName evidence="5">ATP-grasp domain-containing protein</fullName>
    </recommendedName>
</protein>
<comment type="caution">
    <text evidence="6">The sequence shown here is derived from an EMBL/GenBank/DDBJ whole genome shotgun (WGS) entry which is preliminary data.</text>
</comment>
<evidence type="ECO:0000256" key="4">
    <source>
        <dbReference type="PROSITE-ProRule" id="PRU00409"/>
    </source>
</evidence>
<dbReference type="Gene3D" id="3.40.50.20">
    <property type="match status" value="1"/>
</dbReference>
<evidence type="ECO:0000313" key="6">
    <source>
        <dbReference type="EMBL" id="KON84884.1"/>
    </source>
</evidence>
<dbReference type="AlphaFoldDB" id="A0A0M0G4X1"/>
<dbReference type="GO" id="GO:0016874">
    <property type="term" value="F:ligase activity"/>
    <property type="evidence" value="ECO:0007669"/>
    <property type="project" value="UniProtKB-KW"/>
</dbReference>
<dbReference type="InterPro" id="IPR052032">
    <property type="entry name" value="ATP-dep_AA_Ligase"/>
</dbReference>
<dbReference type="PATRIC" id="fig|189381.12.peg.2612"/>